<dbReference type="InterPro" id="IPR036490">
    <property type="entry name" value="ThsB_TIR-like_sf"/>
</dbReference>
<comment type="caution">
    <text evidence="2">The sequence shown here is derived from an EMBL/GenBank/DDBJ whole genome shotgun (WGS) entry which is preliminary data.</text>
</comment>
<accession>A0ABU5LN51</accession>
<feature type="domain" description="Thoeris protein ThsB TIR-like" evidence="1">
    <location>
        <begin position="6"/>
        <end position="98"/>
    </location>
</feature>
<dbReference type="EMBL" id="JAOBTW010000004">
    <property type="protein sequence ID" value="MDZ7281368.1"/>
    <property type="molecule type" value="Genomic_DNA"/>
</dbReference>
<dbReference type="RefSeq" id="WP_322538782.1">
    <property type="nucleotide sequence ID" value="NZ_JAOBTW010000004.1"/>
</dbReference>
<dbReference type="Proteomes" id="UP001292182">
    <property type="component" value="Unassembled WGS sequence"/>
</dbReference>
<dbReference type="SUPFAM" id="SSF52206">
    <property type="entry name" value="Hypothetical protein MTH538"/>
    <property type="match status" value="1"/>
</dbReference>
<protein>
    <submittedName>
        <fullName evidence="2">TIR domain-containing protein</fullName>
    </submittedName>
</protein>
<organism evidence="2 3">
    <name type="scientific">Sphingomonas sanguinis</name>
    <dbReference type="NCBI Taxonomy" id="33051"/>
    <lineage>
        <taxon>Bacteria</taxon>
        <taxon>Pseudomonadati</taxon>
        <taxon>Pseudomonadota</taxon>
        <taxon>Alphaproteobacteria</taxon>
        <taxon>Sphingomonadales</taxon>
        <taxon>Sphingomonadaceae</taxon>
        <taxon>Sphingomonas</taxon>
    </lineage>
</organism>
<reference evidence="3" key="1">
    <citation type="submission" date="2023-07" db="EMBL/GenBank/DDBJ databases">
        <title>Whole genome sequence analysis of rice epiphytic Sphingomonas sanguinis OsEp_Plm_15B2.</title>
        <authorList>
            <person name="Sahu K.P."/>
            <person name="Asharani P."/>
            <person name="Reddy B."/>
            <person name="Kumar A."/>
        </authorList>
    </citation>
    <scope>NUCLEOTIDE SEQUENCE [LARGE SCALE GENOMIC DNA]</scope>
    <source>
        <strain evidence="3">OsEp_Plm_15B2</strain>
    </source>
</reference>
<evidence type="ECO:0000313" key="3">
    <source>
        <dbReference type="Proteomes" id="UP001292182"/>
    </source>
</evidence>
<name>A0ABU5LN51_9SPHN</name>
<gene>
    <name evidence="2" type="ORF">N4G62_04915</name>
</gene>
<keyword evidence="3" id="KW-1185">Reference proteome</keyword>
<dbReference type="Pfam" id="PF08937">
    <property type="entry name" value="ThsB_TIR"/>
    <property type="match status" value="1"/>
</dbReference>
<evidence type="ECO:0000313" key="2">
    <source>
        <dbReference type="EMBL" id="MDZ7281368.1"/>
    </source>
</evidence>
<sequence>MARRVFFSFHFDNDFWRTQQIRNMGVLEGQPLCTPNTWEEVKRKGSGAIKQWIADNMYGKSCVVVLVGSQTAKRPWVRHEIIKAWNDKKGVVGIRVDKLLDRHSQTSAAGENPFDAITFGNTSRKLSSVVQLITPPGIDSKATYASIANGIETWIEDAIAIRARN</sequence>
<dbReference type="InterPro" id="IPR015032">
    <property type="entry name" value="ThsB__TIR-like_domain"/>
</dbReference>
<proteinExistence type="predicted"/>
<evidence type="ECO:0000259" key="1">
    <source>
        <dbReference type="Pfam" id="PF08937"/>
    </source>
</evidence>